<dbReference type="SMART" id="SM00506">
    <property type="entry name" value="A1pp"/>
    <property type="match status" value="1"/>
</dbReference>
<dbReference type="Gene3D" id="1.10.10.2910">
    <property type="match status" value="1"/>
</dbReference>
<dbReference type="Proteomes" id="UP000319148">
    <property type="component" value="Unassembled WGS sequence"/>
</dbReference>
<feature type="domain" description="Macro" evidence="2">
    <location>
        <begin position="274"/>
        <end position="444"/>
    </location>
</feature>
<proteinExistence type="predicted"/>
<evidence type="ECO:0000256" key="1">
    <source>
        <dbReference type="ARBA" id="ARBA00035885"/>
    </source>
</evidence>
<sequence length="444" mass="50003">MGFIMKREVVWENQSVLKFAQDIDPVEKMEETAQSLVLDAVDMGWQGPPFDPLELAALRGIVVRPNASVPDARIFQETSNYIIEYNPNKSLGRVNFSIAHEIAHTFFDDWAEKTRYRTKQSIDEKNWQLEMLCNIGAAEILMPIGSISDNFDTPKPIEEVMKLRQRFQVSTEAMLIRMAKVAKFPAISFAVSKVKTDKGSEYRLDYAIPSSSWPHGKVEGLKIKDSRCFDECVAIGTTSNAIEIWSDDLPELKVEAVGLPPYPGTSEIRIAGFAYPNNDGKTLSSKIEYRHGDASEFSSSSDSAIVHLVNNKARSWGGFGFARALARKYPSANADYRRWVTNFKEKFRLGNFHSFSIEENRYIASLIAQSGYGESSKPRIRYSALYAAFEKLAEYLIEKNILDVQMPRIGAGQAGGNWNVIEGIILETLVLRNINVKIYDLPPK</sequence>
<dbReference type="InterPro" id="IPR050892">
    <property type="entry name" value="ADP-ribose_metab_enzymes"/>
</dbReference>
<organism evidence="3 4">
    <name type="scientific">Emcibacter nanhaiensis</name>
    <dbReference type="NCBI Taxonomy" id="1505037"/>
    <lineage>
        <taxon>Bacteria</taxon>
        <taxon>Pseudomonadati</taxon>
        <taxon>Pseudomonadota</taxon>
        <taxon>Alphaproteobacteria</taxon>
        <taxon>Emcibacterales</taxon>
        <taxon>Emcibacteraceae</taxon>
        <taxon>Emcibacter</taxon>
    </lineage>
</organism>
<evidence type="ECO:0000313" key="3">
    <source>
        <dbReference type="EMBL" id="TPD59403.1"/>
    </source>
</evidence>
<dbReference type="InterPro" id="IPR043472">
    <property type="entry name" value="Macro_dom-like"/>
</dbReference>
<dbReference type="EMBL" id="VFIY01000014">
    <property type="protein sequence ID" value="TPD59403.1"/>
    <property type="molecule type" value="Genomic_DNA"/>
</dbReference>
<name>A0A501PG37_9PROT</name>
<dbReference type="PANTHER" id="PTHR12521:SF0">
    <property type="entry name" value="ADP-RIBOSE GLYCOHYDROLASE OARD1"/>
    <property type="match status" value="1"/>
</dbReference>
<gene>
    <name evidence="3" type="ORF">FIV46_11455</name>
</gene>
<evidence type="ECO:0000259" key="2">
    <source>
        <dbReference type="PROSITE" id="PS51154"/>
    </source>
</evidence>
<protein>
    <submittedName>
        <fullName evidence="3">ImmA/IrrE family metallo-endopeptidase</fullName>
    </submittedName>
</protein>
<dbReference type="PROSITE" id="PS51154">
    <property type="entry name" value="MACRO"/>
    <property type="match status" value="1"/>
</dbReference>
<dbReference type="InterPro" id="IPR002589">
    <property type="entry name" value="Macro_dom"/>
</dbReference>
<dbReference type="OrthoDB" id="9794834at2"/>
<dbReference type="Pfam" id="PF06114">
    <property type="entry name" value="Peptidase_M78"/>
    <property type="match status" value="1"/>
</dbReference>
<dbReference type="PANTHER" id="PTHR12521">
    <property type="entry name" value="PROTEIN C6ORF130"/>
    <property type="match status" value="1"/>
</dbReference>
<dbReference type="GO" id="GO:0140291">
    <property type="term" value="P:peptidyl-glutamate ADP-deribosylation"/>
    <property type="evidence" value="ECO:0007669"/>
    <property type="project" value="TreeGrafter"/>
</dbReference>
<dbReference type="InterPro" id="IPR010359">
    <property type="entry name" value="IrrE_HExxH"/>
</dbReference>
<dbReference type="SUPFAM" id="SSF52949">
    <property type="entry name" value="Macro domain-like"/>
    <property type="match status" value="1"/>
</dbReference>
<comment type="catalytic activity">
    <reaction evidence="1">
        <text>an N-(ADP-alpha-D-ribosyl)-thymidine in DNA + H2O = a thymidine in DNA + ADP-D-ribose</text>
        <dbReference type="Rhea" id="RHEA:71655"/>
        <dbReference type="Rhea" id="RHEA-COMP:13556"/>
        <dbReference type="Rhea" id="RHEA-COMP:18051"/>
        <dbReference type="ChEBI" id="CHEBI:15377"/>
        <dbReference type="ChEBI" id="CHEBI:57967"/>
        <dbReference type="ChEBI" id="CHEBI:137386"/>
        <dbReference type="ChEBI" id="CHEBI:191199"/>
    </reaction>
    <physiologicalReaction direction="left-to-right" evidence="1">
        <dbReference type="Rhea" id="RHEA:71656"/>
    </physiologicalReaction>
</comment>
<keyword evidence="4" id="KW-1185">Reference proteome</keyword>
<dbReference type="Gene3D" id="3.40.220.10">
    <property type="entry name" value="Leucine Aminopeptidase, subunit E, domain 1"/>
    <property type="match status" value="1"/>
</dbReference>
<accession>A0A501PG37</accession>
<dbReference type="AlphaFoldDB" id="A0A501PG37"/>
<reference evidence="4" key="1">
    <citation type="submission" date="2019-06" db="EMBL/GenBank/DDBJ databases">
        <title>The complete genome of Emcibacter congregatus ZYLT.</title>
        <authorList>
            <person name="Zhao Z."/>
        </authorList>
    </citation>
    <scope>NUCLEOTIDE SEQUENCE [LARGE SCALE GENOMIC DNA]</scope>
    <source>
        <strain evidence="4">MCCC 1A06723</strain>
    </source>
</reference>
<evidence type="ECO:0000313" key="4">
    <source>
        <dbReference type="Proteomes" id="UP000319148"/>
    </source>
</evidence>
<comment type="caution">
    <text evidence="3">The sequence shown here is derived from an EMBL/GenBank/DDBJ whole genome shotgun (WGS) entry which is preliminary data.</text>
</comment>